<evidence type="ECO:0000313" key="1">
    <source>
        <dbReference type="EMBL" id="KAG9484946.1"/>
    </source>
</evidence>
<proteinExistence type="predicted"/>
<protein>
    <submittedName>
        <fullName evidence="1">Uncharacterized protein</fullName>
    </submittedName>
</protein>
<evidence type="ECO:0000313" key="2">
    <source>
        <dbReference type="Proteomes" id="UP000770717"/>
    </source>
</evidence>
<sequence length="74" mass="8241">MKDNAIAVVDWCIIHTGLIDLIIRPGNERDITSDMAYIGLPELLKFAEVPKLTWSPMIMSGSAKPTNRNKCRGL</sequence>
<dbReference type="AlphaFoldDB" id="A0A8J6FCN3"/>
<organism evidence="1 2">
    <name type="scientific">Eleutherodactylus coqui</name>
    <name type="common">Puerto Rican coqui</name>
    <dbReference type="NCBI Taxonomy" id="57060"/>
    <lineage>
        <taxon>Eukaryota</taxon>
        <taxon>Metazoa</taxon>
        <taxon>Chordata</taxon>
        <taxon>Craniata</taxon>
        <taxon>Vertebrata</taxon>
        <taxon>Euteleostomi</taxon>
        <taxon>Amphibia</taxon>
        <taxon>Batrachia</taxon>
        <taxon>Anura</taxon>
        <taxon>Neobatrachia</taxon>
        <taxon>Hyloidea</taxon>
        <taxon>Eleutherodactylidae</taxon>
        <taxon>Eleutherodactylinae</taxon>
        <taxon>Eleutherodactylus</taxon>
        <taxon>Eleutherodactylus</taxon>
    </lineage>
</organism>
<name>A0A8J6FCN3_ELECQ</name>
<reference evidence="1" key="1">
    <citation type="thesis" date="2020" institute="ProQuest LLC" country="789 East Eisenhower Parkway, Ann Arbor, MI, USA">
        <title>Comparative Genomics and Chromosome Evolution.</title>
        <authorList>
            <person name="Mudd A.B."/>
        </authorList>
    </citation>
    <scope>NUCLEOTIDE SEQUENCE</scope>
    <source>
        <strain evidence="1">HN-11 Male</strain>
        <tissue evidence="1">Kidney and liver</tissue>
    </source>
</reference>
<dbReference type="Proteomes" id="UP000770717">
    <property type="component" value="Unassembled WGS sequence"/>
</dbReference>
<accession>A0A8J6FCN3</accession>
<comment type="caution">
    <text evidence="1">The sequence shown here is derived from an EMBL/GenBank/DDBJ whole genome shotgun (WGS) entry which is preliminary data.</text>
</comment>
<gene>
    <name evidence="1" type="ORF">GDO78_008189</name>
</gene>
<keyword evidence="2" id="KW-1185">Reference proteome</keyword>
<dbReference type="EMBL" id="WNTK01000004">
    <property type="protein sequence ID" value="KAG9484946.1"/>
    <property type="molecule type" value="Genomic_DNA"/>
</dbReference>